<accession>A0A8K0PEP9</accession>
<organism evidence="14 15">
    <name type="scientific">Elsinoe batatas</name>
    <dbReference type="NCBI Taxonomy" id="2601811"/>
    <lineage>
        <taxon>Eukaryota</taxon>
        <taxon>Fungi</taxon>
        <taxon>Dikarya</taxon>
        <taxon>Ascomycota</taxon>
        <taxon>Pezizomycotina</taxon>
        <taxon>Dothideomycetes</taxon>
        <taxon>Dothideomycetidae</taxon>
        <taxon>Myriangiales</taxon>
        <taxon>Elsinoaceae</taxon>
        <taxon>Elsinoe</taxon>
    </lineage>
</organism>
<dbReference type="PRINTS" id="PR00870">
    <property type="entry name" value="DNAPOLXBETA"/>
</dbReference>
<gene>
    <name evidence="14" type="ORF">KVT40_003310</name>
</gene>
<dbReference type="InterPro" id="IPR010996">
    <property type="entry name" value="HHH_MUS81"/>
</dbReference>
<proteinExistence type="inferred from homology"/>
<dbReference type="Gene3D" id="1.10.150.110">
    <property type="entry name" value="DNA polymerase beta, N-terminal domain-like"/>
    <property type="match status" value="1"/>
</dbReference>
<dbReference type="Proteomes" id="UP000809789">
    <property type="component" value="Unassembled WGS sequence"/>
</dbReference>
<evidence type="ECO:0000256" key="2">
    <source>
        <dbReference type="ARBA" id="ARBA00008323"/>
    </source>
</evidence>
<dbReference type="PANTHER" id="PTHR11276:SF29">
    <property type="entry name" value="DNA POLYMERASE TYPE-X FAMILY PROTEIN POL4"/>
    <property type="match status" value="1"/>
</dbReference>
<dbReference type="GO" id="GO:0006303">
    <property type="term" value="P:double-strand break repair via nonhomologous end joining"/>
    <property type="evidence" value="ECO:0007669"/>
    <property type="project" value="TreeGrafter"/>
</dbReference>
<evidence type="ECO:0000256" key="10">
    <source>
        <dbReference type="ARBA" id="ARBA00023239"/>
    </source>
</evidence>
<dbReference type="SUPFAM" id="SSF52113">
    <property type="entry name" value="BRCT domain"/>
    <property type="match status" value="1"/>
</dbReference>
<dbReference type="InterPro" id="IPR043519">
    <property type="entry name" value="NT_sf"/>
</dbReference>
<dbReference type="PANTHER" id="PTHR11276">
    <property type="entry name" value="DNA POLYMERASE TYPE-X FAMILY MEMBER"/>
    <property type="match status" value="1"/>
</dbReference>
<evidence type="ECO:0000256" key="6">
    <source>
        <dbReference type="ARBA" id="ARBA00022695"/>
    </source>
</evidence>
<evidence type="ECO:0000256" key="11">
    <source>
        <dbReference type="ARBA" id="ARBA00049244"/>
    </source>
</evidence>
<dbReference type="AlphaFoldDB" id="A0A8K0PEP9"/>
<dbReference type="Pfam" id="PF14716">
    <property type="entry name" value="HHH_8"/>
    <property type="match status" value="1"/>
</dbReference>
<dbReference type="InterPro" id="IPR029398">
    <property type="entry name" value="PolB_thumb"/>
</dbReference>
<dbReference type="Gene3D" id="3.30.210.10">
    <property type="entry name" value="DNA polymerase, thumb domain"/>
    <property type="match status" value="1"/>
</dbReference>
<dbReference type="EMBL" id="JAESVG020000003">
    <property type="protein sequence ID" value="KAG8629445.1"/>
    <property type="molecule type" value="Genomic_DNA"/>
</dbReference>
<dbReference type="InterPro" id="IPR022312">
    <property type="entry name" value="DNA_pol_X"/>
</dbReference>
<keyword evidence="8" id="KW-0239">DNA-directed DNA polymerase</keyword>
<dbReference type="InterPro" id="IPR019843">
    <property type="entry name" value="DNA_pol-X_BS"/>
</dbReference>
<dbReference type="SUPFAM" id="SSF81585">
    <property type="entry name" value="PsbU/PolX domain-like"/>
    <property type="match status" value="1"/>
</dbReference>
<keyword evidence="6" id="KW-0548">Nucleotidyltransferase</keyword>
<evidence type="ECO:0000256" key="4">
    <source>
        <dbReference type="ARBA" id="ARBA00016513"/>
    </source>
</evidence>
<dbReference type="InterPro" id="IPR027421">
    <property type="entry name" value="DNA_pol_lamdba_lyase_dom_sf"/>
</dbReference>
<dbReference type="Pfam" id="PF10391">
    <property type="entry name" value="DNA_pol_lambd_f"/>
    <property type="match status" value="1"/>
</dbReference>
<feature type="domain" description="BRCT" evidence="13">
    <location>
        <begin position="176"/>
        <end position="201"/>
    </location>
</feature>
<dbReference type="GO" id="GO:0016829">
    <property type="term" value="F:lyase activity"/>
    <property type="evidence" value="ECO:0007669"/>
    <property type="project" value="UniProtKB-KW"/>
</dbReference>
<dbReference type="Gene3D" id="3.30.460.10">
    <property type="entry name" value="Beta Polymerase, domain 2"/>
    <property type="match status" value="1"/>
</dbReference>
<comment type="cofactor">
    <cofactor evidence="1">
        <name>Mn(2+)</name>
        <dbReference type="ChEBI" id="CHEBI:29035"/>
    </cofactor>
</comment>
<feature type="region of interest" description="Disordered" evidence="12">
    <location>
        <begin position="210"/>
        <end position="269"/>
    </location>
</feature>
<dbReference type="FunFam" id="3.30.210.10:FF:000005">
    <property type="entry name" value="DNA polymerase IV"/>
    <property type="match status" value="1"/>
</dbReference>
<dbReference type="InterPro" id="IPR002008">
    <property type="entry name" value="DNA_pol_X_beta-like"/>
</dbReference>
<dbReference type="GO" id="GO:0005634">
    <property type="term" value="C:nucleus"/>
    <property type="evidence" value="ECO:0007669"/>
    <property type="project" value="TreeGrafter"/>
</dbReference>
<dbReference type="GO" id="GO:0003677">
    <property type="term" value="F:DNA binding"/>
    <property type="evidence" value="ECO:0007669"/>
    <property type="project" value="InterPro"/>
</dbReference>
<dbReference type="OrthoDB" id="205514at2759"/>
<evidence type="ECO:0000256" key="1">
    <source>
        <dbReference type="ARBA" id="ARBA00001936"/>
    </source>
</evidence>
<dbReference type="InterPro" id="IPR001357">
    <property type="entry name" value="BRCT_dom"/>
</dbReference>
<dbReference type="Pfam" id="PF14792">
    <property type="entry name" value="DNA_pol_B_palm"/>
    <property type="match status" value="1"/>
</dbReference>
<feature type="region of interest" description="Disordered" evidence="12">
    <location>
        <begin position="114"/>
        <end position="147"/>
    </location>
</feature>
<dbReference type="PROSITE" id="PS00522">
    <property type="entry name" value="DNA_POLYMERASE_X"/>
    <property type="match status" value="1"/>
</dbReference>
<dbReference type="InterPro" id="IPR002054">
    <property type="entry name" value="DNA-dir_DNA_pol_X"/>
</dbReference>
<protein>
    <recommendedName>
        <fullName evidence="4">DNA polymerase lambda</fullName>
        <ecNumber evidence="3">2.7.7.7</ecNumber>
    </recommendedName>
</protein>
<dbReference type="PROSITE" id="PS50172">
    <property type="entry name" value="BRCT"/>
    <property type="match status" value="1"/>
</dbReference>
<keyword evidence="9" id="KW-0234">DNA repair</keyword>
<evidence type="ECO:0000256" key="8">
    <source>
        <dbReference type="ARBA" id="ARBA00022932"/>
    </source>
</evidence>
<dbReference type="InterPro" id="IPR028207">
    <property type="entry name" value="DNA_pol_B_palm_palm"/>
</dbReference>
<reference evidence="14" key="1">
    <citation type="submission" date="2021-07" db="EMBL/GenBank/DDBJ databases">
        <title>Elsinoe batatas strain:CRI-CJ2 Genome sequencing and assembly.</title>
        <authorList>
            <person name="Huang L."/>
        </authorList>
    </citation>
    <scope>NUCLEOTIDE SEQUENCE</scope>
    <source>
        <strain evidence="14">CRI-CJ2</strain>
    </source>
</reference>
<evidence type="ECO:0000256" key="5">
    <source>
        <dbReference type="ARBA" id="ARBA00022679"/>
    </source>
</evidence>
<dbReference type="InterPro" id="IPR018944">
    <property type="entry name" value="DNA_pol_lambd_fingers_domain"/>
</dbReference>
<evidence type="ECO:0000256" key="3">
    <source>
        <dbReference type="ARBA" id="ARBA00012417"/>
    </source>
</evidence>
<evidence type="ECO:0000259" key="13">
    <source>
        <dbReference type="PROSITE" id="PS50172"/>
    </source>
</evidence>
<dbReference type="Pfam" id="PF14791">
    <property type="entry name" value="DNA_pol_B_thumb"/>
    <property type="match status" value="1"/>
</dbReference>
<evidence type="ECO:0000313" key="14">
    <source>
        <dbReference type="EMBL" id="KAG8629445.1"/>
    </source>
</evidence>
<evidence type="ECO:0000313" key="15">
    <source>
        <dbReference type="Proteomes" id="UP000809789"/>
    </source>
</evidence>
<evidence type="ECO:0000256" key="12">
    <source>
        <dbReference type="SAM" id="MobiDB-lite"/>
    </source>
</evidence>
<feature type="compositionally biased region" description="Basic and acidic residues" evidence="12">
    <location>
        <begin position="248"/>
        <end position="269"/>
    </location>
</feature>
<evidence type="ECO:0000256" key="7">
    <source>
        <dbReference type="ARBA" id="ARBA00022763"/>
    </source>
</evidence>
<dbReference type="GO" id="GO:0003887">
    <property type="term" value="F:DNA-directed DNA polymerase activity"/>
    <property type="evidence" value="ECO:0007669"/>
    <property type="project" value="UniProtKB-KW"/>
</dbReference>
<feature type="compositionally biased region" description="Polar residues" evidence="12">
    <location>
        <begin position="131"/>
        <end position="141"/>
    </location>
</feature>
<comment type="catalytic activity">
    <reaction evidence="11">
        <text>DNA(n) + a 2'-deoxyribonucleoside 5'-triphosphate = DNA(n+1) + diphosphate</text>
        <dbReference type="Rhea" id="RHEA:22508"/>
        <dbReference type="Rhea" id="RHEA-COMP:17339"/>
        <dbReference type="Rhea" id="RHEA-COMP:17340"/>
        <dbReference type="ChEBI" id="CHEBI:33019"/>
        <dbReference type="ChEBI" id="CHEBI:61560"/>
        <dbReference type="ChEBI" id="CHEBI:173112"/>
        <dbReference type="EC" id="2.7.7.7"/>
    </reaction>
</comment>
<dbReference type="SMART" id="SM00483">
    <property type="entry name" value="POLXc"/>
    <property type="match status" value="1"/>
</dbReference>
<name>A0A8K0PEP9_9PEZI</name>
<keyword evidence="5" id="KW-0808">Transferase</keyword>
<dbReference type="SUPFAM" id="SSF47802">
    <property type="entry name" value="DNA polymerase beta, N-terminal domain-like"/>
    <property type="match status" value="1"/>
</dbReference>
<dbReference type="InterPro" id="IPR037160">
    <property type="entry name" value="DNA_Pol_thumb_sf"/>
</dbReference>
<keyword evidence="7" id="KW-0227">DNA damage</keyword>
<dbReference type="PRINTS" id="PR00869">
    <property type="entry name" value="DNAPOLX"/>
</dbReference>
<comment type="similarity">
    <text evidence="2">Belongs to the DNA polymerase type-X family.</text>
</comment>
<dbReference type="Gene3D" id="1.10.150.20">
    <property type="entry name" value="5' to 3' exonuclease, C-terminal subdomain"/>
    <property type="match status" value="1"/>
</dbReference>
<sequence>MAPTQTSSQTLGPSPSPDRQCKSIFGALPAIRVSPSHFEEKLLGDFEDQLTRHGAIVSWDASEADIVLTKVERKRRALFDLRGCGIWTEEVPLPSNKAIQKSAVESISLNLKSPGADGRHHAISNGDLDDASTQSESQETIGSLEDIQPSTGTCRIKAAQSAPDDPILKYLHTPTVKVIRTAWVDKCLEIGKLAPVAEYIVFEGVRVSSASESTELPPAMPTKRKRELSDADGPRSSQSPGQAILARAKAEALEISPKRERDYGSRRFGDKSQHIATSAAWSAGAHSTQKKLPLLHETTSEHEGDIPDSDLPPPPEWVTQGVLYACQRSTPPISPNDTFIELLKDVRLARLLTDDQIGVRAYSTSIAALAAYPYKLASPKEVIRLPGCDVKIANLFVEFANTGTLRAAEAAKDDADLKILRLFFEIWGVGATTARDFYYQRGWKELDDVIEFGWSTLSRVQQIGVKYYDEFKDGIPRQEVEDIAAIIHKHAVKVRDSRIQSLLVGGYRRGKNSSGDVDLIISHPDENATKNLVTDIVNSLEDEGWITHTLLLALTSTHRDQQTLPFRANKTQAGSGFDTLDKALVVWQDPSWESQVTEEQKANGEENPAPHRRVDIIISPWRTVGCAVMGWSGGTTFQRDVRRYAKNIKGWKFDSSGVRERGSGRLVDVEGFFSRGGGDAADEGRGVVSMELWKGKAESMVEAERRVFDALDLEWREPDERCTGFDLVEEEDDDEMD</sequence>
<dbReference type="SUPFAM" id="SSF81301">
    <property type="entry name" value="Nucleotidyltransferase"/>
    <property type="match status" value="1"/>
</dbReference>
<dbReference type="CDD" id="cd00141">
    <property type="entry name" value="NT_POLXc"/>
    <property type="match status" value="1"/>
</dbReference>
<comment type="caution">
    <text evidence="14">The sequence shown here is derived from an EMBL/GenBank/DDBJ whole genome shotgun (WGS) entry which is preliminary data.</text>
</comment>
<keyword evidence="10" id="KW-0456">Lyase</keyword>
<evidence type="ECO:0000256" key="9">
    <source>
        <dbReference type="ARBA" id="ARBA00023204"/>
    </source>
</evidence>
<dbReference type="FunFam" id="1.10.150.110:FF:000005">
    <property type="entry name" value="DNA polymerase POL4"/>
    <property type="match status" value="1"/>
</dbReference>
<keyword evidence="15" id="KW-1185">Reference proteome</keyword>
<dbReference type="InterPro" id="IPR036420">
    <property type="entry name" value="BRCT_dom_sf"/>
</dbReference>
<dbReference type="EC" id="2.7.7.7" evidence="3"/>